<organism evidence="13 14">
    <name type="scientific">Brevibacterium paucivorans</name>
    <dbReference type="NCBI Taxonomy" id="170994"/>
    <lineage>
        <taxon>Bacteria</taxon>
        <taxon>Bacillati</taxon>
        <taxon>Actinomycetota</taxon>
        <taxon>Actinomycetes</taxon>
        <taxon>Micrococcales</taxon>
        <taxon>Brevibacteriaceae</taxon>
        <taxon>Brevibacterium</taxon>
    </lineage>
</organism>
<evidence type="ECO:0000256" key="2">
    <source>
        <dbReference type="ARBA" id="ARBA00006601"/>
    </source>
</evidence>
<feature type="binding site" evidence="11">
    <location>
        <position position="29"/>
    </location>
    <ligand>
        <name>NAD(+)</name>
        <dbReference type="ChEBI" id="CHEBI:57540"/>
    </ligand>
</feature>
<dbReference type="InterPro" id="IPR001732">
    <property type="entry name" value="UDP-Glc/GDP-Man_DH_N"/>
</dbReference>
<evidence type="ECO:0000313" key="13">
    <source>
        <dbReference type="EMBL" id="PMD05313.1"/>
    </source>
</evidence>
<dbReference type="InterPro" id="IPR028357">
    <property type="entry name" value="UDPglc_DH_bac"/>
</dbReference>
<dbReference type="PANTHER" id="PTHR43750:SF2">
    <property type="entry name" value="UDP-GLUCOSE 6-DEHYDROGENASE"/>
    <property type="match status" value="1"/>
</dbReference>
<evidence type="ECO:0000256" key="8">
    <source>
        <dbReference type="PIRNR" id="PIRNR000124"/>
    </source>
</evidence>
<dbReference type="SUPFAM" id="SSF51735">
    <property type="entry name" value="NAD(P)-binding Rossmann-fold domains"/>
    <property type="match status" value="1"/>
</dbReference>
<dbReference type="SUPFAM" id="SSF48179">
    <property type="entry name" value="6-phosphogluconate dehydrogenase C-terminal domain-like"/>
    <property type="match status" value="1"/>
</dbReference>
<feature type="binding site" evidence="11">
    <location>
        <position position="84"/>
    </location>
    <ligand>
        <name>NAD(+)</name>
        <dbReference type="ChEBI" id="CHEBI:57540"/>
    </ligand>
</feature>
<evidence type="ECO:0000256" key="6">
    <source>
        <dbReference type="ARBA" id="ARBA00023027"/>
    </source>
</evidence>
<dbReference type="PIRSF" id="PIRSF000124">
    <property type="entry name" value="UDPglc_GDPman_dh"/>
    <property type="match status" value="1"/>
</dbReference>
<feature type="binding site" evidence="11">
    <location>
        <position position="315"/>
    </location>
    <ligand>
        <name>NAD(+)</name>
        <dbReference type="ChEBI" id="CHEBI:57540"/>
    </ligand>
</feature>
<dbReference type="InterPro" id="IPR036220">
    <property type="entry name" value="UDP-Glc/GDP-Man_DH_C_sf"/>
</dbReference>
<dbReference type="PANTHER" id="PTHR43750">
    <property type="entry name" value="UDP-GLUCOSE 6-DEHYDROGENASE TUAD"/>
    <property type="match status" value="1"/>
</dbReference>
<dbReference type="AlphaFoldDB" id="A0A2N6VMR4"/>
<evidence type="ECO:0000256" key="4">
    <source>
        <dbReference type="ARBA" id="ARBA00015132"/>
    </source>
</evidence>
<feature type="binding site" evidence="10">
    <location>
        <position position="251"/>
    </location>
    <ligand>
        <name>substrate</name>
    </ligand>
</feature>
<comment type="catalytic activity">
    <reaction evidence="7 8">
        <text>UDP-alpha-D-glucose + 2 NAD(+) + H2O = UDP-alpha-D-glucuronate + 2 NADH + 3 H(+)</text>
        <dbReference type="Rhea" id="RHEA:23596"/>
        <dbReference type="ChEBI" id="CHEBI:15377"/>
        <dbReference type="ChEBI" id="CHEBI:15378"/>
        <dbReference type="ChEBI" id="CHEBI:57540"/>
        <dbReference type="ChEBI" id="CHEBI:57945"/>
        <dbReference type="ChEBI" id="CHEBI:58052"/>
        <dbReference type="ChEBI" id="CHEBI:58885"/>
        <dbReference type="EC" id="1.1.1.22"/>
    </reaction>
</comment>
<protein>
    <recommendedName>
        <fullName evidence="4 8">UDP-glucose 6-dehydrogenase</fullName>
        <ecNumber evidence="3 8">1.1.1.22</ecNumber>
    </recommendedName>
</protein>
<feature type="binding site" evidence="10">
    <location>
        <position position="308"/>
    </location>
    <ligand>
        <name>substrate</name>
    </ligand>
</feature>
<feature type="binding site" evidence="11">
    <location>
        <position position="119"/>
    </location>
    <ligand>
        <name>NAD(+)</name>
        <dbReference type="ChEBI" id="CHEBI:57540"/>
    </ligand>
</feature>
<dbReference type="Pfam" id="PF03720">
    <property type="entry name" value="UDPG_MGDP_dh_C"/>
    <property type="match status" value="1"/>
</dbReference>
<evidence type="ECO:0000256" key="11">
    <source>
        <dbReference type="PIRSR" id="PIRSR500134-3"/>
    </source>
</evidence>
<feature type="binding site" evidence="10">
    <location>
        <position position="198"/>
    </location>
    <ligand>
        <name>substrate</name>
    </ligand>
</feature>
<feature type="binding site" evidence="11">
    <location>
        <position position="257"/>
    </location>
    <ligand>
        <name>NAD(+)</name>
        <dbReference type="ChEBI" id="CHEBI:57540"/>
    </ligand>
</feature>
<dbReference type="EMBL" id="PNHK01000003">
    <property type="protein sequence ID" value="PMD05313.1"/>
    <property type="molecule type" value="Genomic_DNA"/>
</dbReference>
<dbReference type="InterPro" id="IPR013328">
    <property type="entry name" value="6PGD_dom2"/>
</dbReference>
<dbReference type="NCBIfam" id="TIGR03026">
    <property type="entry name" value="NDP-sugDHase"/>
    <property type="match status" value="1"/>
</dbReference>
<dbReference type="InterPro" id="IPR014027">
    <property type="entry name" value="UDP-Glc/GDP-Man_DH_C"/>
</dbReference>
<dbReference type="Pfam" id="PF00984">
    <property type="entry name" value="UDPG_MGDP_dh"/>
    <property type="match status" value="1"/>
</dbReference>
<keyword evidence="6 8" id="KW-0520">NAD</keyword>
<feature type="active site" description="Nucleophile" evidence="9">
    <location>
        <position position="254"/>
    </location>
</feature>
<evidence type="ECO:0000256" key="3">
    <source>
        <dbReference type="ARBA" id="ARBA00012954"/>
    </source>
</evidence>
<feature type="domain" description="UDP-glucose/GDP-mannose dehydrogenase C-terminal" evidence="12">
    <location>
        <begin position="301"/>
        <end position="388"/>
    </location>
</feature>
<sequence length="389" mass="43116">MKITVAGLGYVGLSLSVLLSRLTSVQAYDVDEQRISLINKGISPIADTEIQDYLSQRASLDLTATSDAQSALADADIVVVATPTNYDDEINEFDTSSVFDVVKKAHTFCPAATIIIKSTVPVGFTAKLQEIFPDLDIAFSPEFLREGKALYDNLHPSRIIIGGSSDPAREFGELLARASATPQVPVNVTSPTEAEAVKLFSNTFLAMRVAFFNELDTFATIHELNTKNILDGVCLDPRIGDYYNNPSFGYGGYCLPKDTKQLLANFTDTPQSLIRAIVESNKIRKNFIAEEILRRQPNVVGVFRLTMKSGSDNFRESSILDIVHILESYGVEILVYEPNVRDSSFEGHTVCNDINWFAERSDLIVANRWSNDLLPFVEKVYTRDVFGEN</sequence>
<name>A0A2N6VMR4_9MICO</name>
<dbReference type="InterPro" id="IPR036291">
    <property type="entry name" value="NAD(P)-bd_dom_sf"/>
</dbReference>
<comment type="caution">
    <text evidence="13">The sequence shown here is derived from an EMBL/GenBank/DDBJ whole genome shotgun (WGS) entry which is preliminary data.</text>
</comment>
<evidence type="ECO:0000256" key="10">
    <source>
        <dbReference type="PIRSR" id="PIRSR500134-2"/>
    </source>
</evidence>
<feature type="binding site" evidence="10">
    <location>
        <begin position="243"/>
        <end position="247"/>
    </location>
    <ligand>
        <name>substrate</name>
    </ligand>
</feature>
<comment type="similarity">
    <text evidence="2 8">Belongs to the UDP-glucose/GDP-mannose dehydrogenase family.</text>
</comment>
<dbReference type="InterPro" id="IPR014026">
    <property type="entry name" value="UDP-Glc/GDP-Man_DH_dimer"/>
</dbReference>
<evidence type="ECO:0000256" key="9">
    <source>
        <dbReference type="PIRSR" id="PIRSR500134-1"/>
    </source>
</evidence>
<feature type="binding site" evidence="10">
    <location>
        <position position="307"/>
    </location>
    <ligand>
        <name>substrate</name>
    </ligand>
</feature>
<evidence type="ECO:0000256" key="7">
    <source>
        <dbReference type="ARBA" id="ARBA00047473"/>
    </source>
</evidence>
<keyword evidence="5 8" id="KW-0560">Oxidoreductase</keyword>
<feature type="binding site" evidence="10">
    <location>
        <begin position="143"/>
        <end position="146"/>
    </location>
    <ligand>
        <name>substrate</name>
    </ligand>
</feature>
<feature type="binding site" evidence="11">
    <location>
        <position position="146"/>
    </location>
    <ligand>
        <name>NAD(+)</name>
        <dbReference type="ChEBI" id="CHEBI:57540"/>
    </ligand>
</feature>
<dbReference type="SMART" id="SM00984">
    <property type="entry name" value="UDPG_MGDP_dh_C"/>
    <property type="match status" value="1"/>
</dbReference>
<dbReference type="OrthoDB" id="5193947at2"/>
<comment type="pathway">
    <text evidence="1">Nucleotide-sugar biosynthesis; UDP-alpha-D-glucuronate biosynthesis; UDP-alpha-D-glucuronate from UDP-alpha-D-glucose: step 1/1.</text>
</comment>
<dbReference type="UniPathway" id="UPA00038">
    <property type="reaction ID" value="UER00491"/>
</dbReference>
<dbReference type="GO" id="GO:0051287">
    <property type="term" value="F:NAD binding"/>
    <property type="evidence" value="ECO:0007669"/>
    <property type="project" value="InterPro"/>
</dbReference>
<reference evidence="13 14" key="1">
    <citation type="submission" date="2017-09" db="EMBL/GenBank/DDBJ databases">
        <title>Bacterial strain isolated from the female urinary microbiota.</title>
        <authorList>
            <person name="Thomas-White K."/>
            <person name="Kumar N."/>
            <person name="Forster S."/>
            <person name="Putonti C."/>
            <person name="Lawley T."/>
            <person name="Wolfe A.J."/>
        </authorList>
    </citation>
    <scope>NUCLEOTIDE SEQUENCE [LARGE SCALE GENOMIC DNA]</scope>
    <source>
        <strain evidence="13 14">UMB1301</strain>
    </source>
</reference>
<dbReference type="RefSeq" id="WP_102239252.1">
    <property type="nucleotide sequence ID" value="NZ_PNHK01000003.1"/>
</dbReference>
<dbReference type="Pfam" id="PF03721">
    <property type="entry name" value="UDPG_MGDP_dh_N"/>
    <property type="match status" value="1"/>
</dbReference>
<dbReference type="PIRSF" id="PIRSF500134">
    <property type="entry name" value="UDPglc_DH_bac"/>
    <property type="match status" value="1"/>
</dbReference>
<dbReference type="EC" id="1.1.1.22" evidence="3 8"/>
<gene>
    <name evidence="13" type="ORF">CJ199_07640</name>
</gene>
<dbReference type="Gene3D" id="3.40.50.720">
    <property type="entry name" value="NAD(P)-binding Rossmann-like Domain"/>
    <property type="match status" value="2"/>
</dbReference>
<dbReference type="InterPro" id="IPR017476">
    <property type="entry name" value="UDP-Glc/GDP-Man"/>
</dbReference>
<dbReference type="Proteomes" id="UP000235598">
    <property type="component" value="Unassembled WGS sequence"/>
</dbReference>
<proteinExistence type="inferred from homology"/>
<feature type="binding site" evidence="11">
    <location>
        <position position="34"/>
    </location>
    <ligand>
        <name>NAD(+)</name>
        <dbReference type="ChEBI" id="CHEBI:57540"/>
    </ligand>
</feature>
<evidence type="ECO:0000256" key="1">
    <source>
        <dbReference type="ARBA" id="ARBA00004701"/>
    </source>
</evidence>
<dbReference type="GO" id="GO:0003979">
    <property type="term" value="F:UDP-glucose 6-dehydrogenase activity"/>
    <property type="evidence" value="ECO:0007669"/>
    <property type="project" value="UniProtKB-EC"/>
</dbReference>
<dbReference type="GO" id="GO:0006065">
    <property type="term" value="P:UDP-glucuronate biosynthetic process"/>
    <property type="evidence" value="ECO:0007669"/>
    <property type="project" value="UniProtKB-UniPathway"/>
</dbReference>
<evidence type="ECO:0000313" key="14">
    <source>
        <dbReference type="Proteomes" id="UP000235598"/>
    </source>
</evidence>
<dbReference type="InterPro" id="IPR008927">
    <property type="entry name" value="6-PGluconate_DH-like_C_sf"/>
</dbReference>
<dbReference type="GO" id="GO:0000271">
    <property type="term" value="P:polysaccharide biosynthetic process"/>
    <property type="evidence" value="ECO:0007669"/>
    <property type="project" value="InterPro"/>
</dbReference>
<dbReference type="SUPFAM" id="SSF52413">
    <property type="entry name" value="UDP-glucose/GDP-mannose dehydrogenase C-terminal domain"/>
    <property type="match status" value="1"/>
</dbReference>
<evidence type="ECO:0000259" key="12">
    <source>
        <dbReference type="SMART" id="SM00984"/>
    </source>
</evidence>
<accession>A0A2N6VMR4</accession>
<dbReference type="Gene3D" id="1.10.1040.10">
    <property type="entry name" value="N-(1-d-carboxylethyl)-l-norvaline Dehydrogenase, domain 2"/>
    <property type="match status" value="1"/>
</dbReference>
<evidence type="ECO:0000256" key="5">
    <source>
        <dbReference type="ARBA" id="ARBA00023002"/>
    </source>
</evidence>